<evidence type="ECO:0000313" key="5">
    <source>
        <dbReference type="Proteomes" id="UP000807306"/>
    </source>
</evidence>
<keyword evidence="1 2" id="KW-0732">Signal</keyword>
<proteinExistence type="predicted"/>
<name>A0A9P6EHW5_9AGAR</name>
<evidence type="ECO:0000256" key="1">
    <source>
        <dbReference type="ARBA" id="ARBA00022729"/>
    </source>
</evidence>
<dbReference type="OrthoDB" id="2317741at2759"/>
<evidence type="ECO:0000313" key="4">
    <source>
        <dbReference type="EMBL" id="KAF9528984.1"/>
    </source>
</evidence>
<feature type="domain" description="Yeast cell wall synthesis Kre9/Knh1-like N-terminal" evidence="3">
    <location>
        <begin position="38"/>
        <end position="124"/>
    </location>
</feature>
<comment type="caution">
    <text evidence="4">The sequence shown here is derived from an EMBL/GenBank/DDBJ whole genome shotgun (WGS) entry which is preliminary data.</text>
</comment>
<feature type="signal peptide" evidence="2">
    <location>
        <begin position="1"/>
        <end position="19"/>
    </location>
</feature>
<protein>
    <recommendedName>
        <fullName evidence="3">Yeast cell wall synthesis Kre9/Knh1-like N-terminal domain-containing protein</fullName>
    </recommendedName>
</protein>
<dbReference type="EMBL" id="MU157849">
    <property type="protein sequence ID" value="KAF9528984.1"/>
    <property type="molecule type" value="Genomic_DNA"/>
</dbReference>
<dbReference type="AlphaFoldDB" id="A0A9P6EHW5"/>
<dbReference type="Pfam" id="PF10342">
    <property type="entry name" value="Kre9_KNH"/>
    <property type="match status" value="1"/>
</dbReference>
<feature type="chain" id="PRO_5040436161" description="Yeast cell wall synthesis Kre9/Knh1-like N-terminal domain-containing protein" evidence="2">
    <location>
        <begin position="20"/>
        <end position="131"/>
    </location>
</feature>
<sequence length="131" mass="13905">MKFSILTTLAAAFVTAVSASPIPNLEARDVYAPPITYPTAGVTWTSGETHTVTWDTSNAPTQITNPIGRIYLRKGDYTTPLILASNFSILDGSAQITVPNVVEGSDYVLVLFGDSGNWSPTFTITGSGVAY</sequence>
<keyword evidence="5" id="KW-1185">Reference proteome</keyword>
<accession>A0A9P6EHW5</accession>
<organism evidence="4 5">
    <name type="scientific">Crepidotus variabilis</name>
    <dbReference type="NCBI Taxonomy" id="179855"/>
    <lineage>
        <taxon>Eukaryota</taxon>
        <taxon>Fungi</taxon>
        <taxon>Dikarya</taxon>
        <taxon>Basidiomycota</taxon>
        <taxon>Agaricomycotina</taxon>
        <taxon>Agaricomycetes</taxon>
        <taxon>Agaricomycetidae</taxon>
        <taxon>Agaricales</taxon>
        <taxon>Agaricineae</taxon>
        <taxon>Crepidotaceae</taxon>
        <taxon>Crepidotus</taxon>
    </lineage>
</organism>
<gene>
    <name evidence="4" type="ORF">CPB83DRAFT_293202</name>
</gene>
<reference evidence="4" key="1">
    <citation type="submission" date="2020-11" db="EMBL/GenBank/DDBJ databases">
        <authorList>
            <consortium name="DOE Joint Genome Institute"/>
            <person name="Ahrendt S."/>
            <person name="Riley R."/>
            <person name="Andreopoulos W."/>
            <person name="Labutti K."/>
            <person name="Pangilinan J."/>
            <person name="Ruiz-Duenas F.J."/>
            <person name="Barrasa J.M."/>
            <person name="Sanchez-Garcia M."/>
            <person name="Camarero S."/>
            <person name="Miyauchi S."/>
            <person name="Serrano A."/>
            <person name="Linde D."/>
            <person name="Babiker R."/>
            <person name="Drula E."/>
            <person name="Ayuso-Fernandez I."/>
            <person name="Pacheco R."/>
            <person name="Padilla G."/>
            <person name="Ferreira P."/>
            <person name="Barriuso J."/>
            <person name="Kellner H."/>
            <person name="Castanera R."/>
            <person name="Alfaro M."/>
            <person name="Ramirez L."/>
            <person name="Pisabarro A.G."/>
            <person name="Kuo A."/>
            <person name="Tritt A."/>
            <person name="Lipzen A."/>
            <person name="He G."/>
            <person name="Yan M."/>
            <person name="Ng V."/>
            <person name="Cullen D."/>
            <person name="Martin F."/>
            <person name="Rosso M.-N."/>
            <person name="Henrissat B."/>
            <person name="Hibbett D."/>
            <person name="Martinez A.T."/>
            <person name="Grigoriev I.V."/>
        </authorList>
    </citation>
    <scope>NUCLEOTIDE SEQUENCE</scope>
    <source>
        <strain evidence="4">CBS 506.95</strain>
    </source>
</reference>
<dbReference type="InterPro" id="IPR018466">
    <property type="entry name" value="Kre9/Knh1-like_N"/>
</dbReference>
<evidence type="ECO:0000259" key="3">
    <source>
        <dbReference type="Pfam" id="PF10342"/>
    </source>
</evidence>
<dbReference type="Proteomes" id="UP000807306">
    <property type="component" value="Unassembled WGS sequence"/>
</dbReference>
<evidence type="ECO:0000256" key="2">
    <source>
        <dbReference type="SAM" id="SignalP"/>
    </source>
</evidence>